<accession>V9ND95</accession>
<dbReference type="PANTHER" id="PTHR11403">
    <property type="entry name" value="CYTOCHROME C OXIDASE SUBUNIT III"/>
    <property type="match status" value="1"/>
</dbReference>
<dbReference type="CDD" id="cd00386">
    <property type="entry name" value="Heme_Cu_Oxidase_III_like"/>
    <property type="match status" value="1"/>
</dbReference>
<dbReference type="PROSITE" id="PS50253">
    <property type="entry name" value="COX3"/>
    <property type="match status" value="1"/>
</dbReference>
<dbReference type="GO" id="GO:0016020">
    <property type="term" value="C:membrane"/>
    <property type="evidence" value="ECO:0007669"/>
    <property type="project" value="UniProtKB-SubCell"/>
</dbReference>
<dbReference type="InterPro" id="IPR000298">
    <property type="entry name" value="Cyt_c_oxidase-like_su3"/>
</dbReference>
<dbReference type="InterPro" id="IPR035973">
    <property type="entry name" value="Cyt_c_oxidase_su3-like_sf"/>
</dbReference>
<keyword evidence="6 9" id="KW-1133">Transmembrane helix</keyword>
<dbReference type="GO" id="GO:0019646">
    <property type="term" value="P:aerobic electron transport chain"/>
    <property type="evidence" value="ECO:0007669"/>
    <property type="project" value="InterPro"/>
</dbReference>
<dbReference type="RefSeq" id="YP_008994154.1">
    <property type="nucleotide sequence ID" value="NC_023249.1"/>
</dbReference>
<organism evidence="11">
    <name type="scientific">Metagonimus yokogawai</name>
    <dbReference type="NCBI Taxonomy" id="84529"/>
    <lineage>
        <taxon>Eukaryota</taxon>
        <taxon>Metazoa</taxon>
        <taxon>Spiralia</taxon>
        <taxon>Lophotrochozoa</taxon>
        <taxon>Platyhelminthes</taxon>
        <taxon>Trematoda</taxon>
        <taxon>Digenea</taxon>
        <taxon>Opisthorchiida</taxon>
        <taxon>Opisthorchiata</taxon>
        <taxon>Heterophyidae</taxon>
        <taxon>Metagonimus</taxon>
    </lineage>
</organism>
<dbReference type="InterPro" id="IPR024791">
    <property type="entry name" value="Cyt_c/ubiquinol_Oxase_su3"/>
</dbReference>
<comment type="similarity">
    <text evidence="2 8">Belongs to the cytochrome c oxidase subunit 3 family.</text>
</comment>
<feature type="transmembrane region" description="Helical" evidence="9">
    <location>
        <begin position="34"/>
        <end position="52"/>
    </location>
</feature>
<dbReference type="EMBL" id="KC330755">
    <property type="protein sequence ID" value="AGN12756.1"/>
    <property type="molecule type" value="Genomic_DNA"/>
</dbReference>
<feature type="transmembrane region" description="Helical" evidence="9">
    <location>
        <begin position="97"/>
        <end position="117"/>
    </location>
</feature>
<dbReference type="GO" id="GO:0004129">
    <property type="term" value="F:cytochrome-c oxidase activity"/>
    <property type="evidence" value="ECO:0007669"/>
    <property type="project" value="InterPro"/>
</dbReference>
<reference evidence="11" key="1">
    <citation type="submission" date="2012-12" db="EMBL/GenBank/DDBJ databases">
        <authorList>
            <person name="Jeon H.-K."/>
            <person name="Lee D."/>
            <person name="Park H."/>
            <person name="Eom K.S."/>
        </authorList>
    </citation>
    <scope>NUCLEOTIDE SEQUENCE</scope>
</reference>
<keyword evidence="7 9" id="KW-0472">Membrane</keyword>
<evidence type="ECO:0000256" key="7">
    <source>
        <dbReference type="ARBA" id="ARBA00023136"/>
    </source>
</evidence>
<gene>
    <name evidence="11" type="primary">cox3</name>
</gene>
<evidence type="ECO:0000256" key="6">
    <source>
        <dbReference type="ARBA" id="ARBA00022989"/>
    </source>
</evidence>
<evidence type="ECO:0000256" key="5">
    <source>
        <dbReference type="ARBA" id="ARBA00022967"/>
    </source>
</evidence>
<name>V9ND95_9TREM</name>
<keyword evidence="8 11" id="KW-0496">Mitochondrion</keyword>
<geneLocation type="mitochondrion" evidence="11"/>
<dbReference type="PANTHER" id="PTHR11403:SF7">
    <property type="entry name" value="CYTOCHROME C OXIDASE SUBUNIT 3"/>
    <property type="match status" value="1"/>
</dbReference>
<feature type="transmembrane region" description="Helical" evidence="9">
    <location>
        <begin position="198"/>
        <end position="220"/>
    </location>
</feature>
<evidence type="ECO:0000256" key="4">
    <source>
        <dbReference type="ARBA" id="ARBA00022692"/>
    </source>
</evidence>
<sequence>MKKNNVSWSALVAAIGSFIGLVGIFLWALVVVAMVPPFMFVWLGACAVCEILEPIGLERYSVAFWLLIVTEVVLFVCLLGSVSWNNEGSEVPLSDCLGWPLLGCVLLLSSSLTATAYHHCYSFWYSKGYLFLSIVLGIGFLCVQIVEFYTCECDHLQSWHYSAAFFVVGLHFLHVLAGVVAMILLLKTGSSKHRHYTSIVVWYWHFVDYVWLWVYLLVYFV</sequence>
<dbReference type="SUPFAM" id="SSF81452">
    <property type="entry name" value="Cytochrome c oxidase subunit III-like"/>
    <property type="match status" value="1"/>
</dbReference>
<feature type="domain" description="Heme-copper oxidase subunit III family profile" evidence="10">
    <location>
        <begin position="62"/>
        <end position="221"/>
    </location>
</feature>
<dbReference type="Pfam" id="PF00510">
    <property type="entry name" value="COX3"/>
    <property type="match status" value="1"/>
</dbReference>
<evidence type="ECO:0000313" key="11">
    <source>
        <dbReference type="EMBL" id="AGN12756.1"/>
    </source>
</evidence>
<evidence type="ECO:0000256" key="1">
    <source>
        <dbReference type="ARBA" id="ARBA00004141"/>
    </source>
</evidence>
<evidence type="ECO:0000256" key="9">
    <source>
        <dbReference type="SAM" id="Phobius"/>
    </source>
</evidence>
<keyword evidence="5" id="KW-1278">Translocase</keyword>
<evidence type="ECO:0000256" key="8">
    <source>
        <dbReference type="RuleBase" id="RU003375"/>
    </source>
</evidence>
<dbReference type="InterPro" id="IPR013833">
    <property type="entry name" value="Cyt_c_oxidase_su3_a-hlx"/>
</dbReference>
<evidence type="ECO:0000256" key="2">
    <source>
        <dbReference type="ARBA" id="ARBA00010581"/>
    </source>
</evidence>
<feature type="transmembrane region" description="Helical" evidence="9">
    <location>
        <begin position="7"/>
        <end position="28"/>
    </location>
</feature>
<dbReference type="AlphaFoldDB" id="V9ND95"/>
<dbReference type="CTD" id="4514"/>
<proteinExistence type="inferred from homology"/>
<protein>
    <recommendedName>
        <fullName evidence="3 8">Cytochrome c oxidase subunit 3</fullName>
    </recommendedName>
</protein>
<comment type="subcellular location">
    <subcellularLocation>
        <location evidence="1">Membrane</location>
        <topology evidence="1">Multi-pass membrane protein</topology>
    </subcellularLocation>
</comment>
<evidence type="ECO:0000259" key="10">
    <source>
        <dbReference type="PROSITE" id="PS50253"/>
    </source>
</evidence>
<comment type="function">
    <text evidence="8">Component of the cytochrome c oxidase, the last enzyme in the mitochondrial electron transport chain which drives oxidative phosphorylation. The respiratory chain contains 3 multisubunit complexes succinate dehydrogenase (complex II, CII), ubiquinol-cytochrome c oxidoreductase (cytochrome b-c1 complex, complex III, CIII) and cytochrome c oxidase (complex IV, CIV), that cooperate to transfer electrons derived from NADH and succinate to molecular oxygen, creating an electrochemical gradient over the inner membrane that drives transmembrane transport and the ATP synthase. Cytochrome c oxidase is the component of the respiratory chain that catalyzes the reduction of oxygen to water. Electrons originating from reduced cytochrome c in the intermembrane space (IMS) are transferred via the dinuclear copper A center (CU(A)) of subunit 2 and heme A of subunit 1 to the active site in subunit 1, a binuclear center (BNC) formed by heme A3 and copper B (CU(B)). The BNC reduces molecular oxygen to 2 water molecules using 4 electrons from cytochrome c in the IMS and 4 protons from the mitochondrial matrix.</text>
</comment>
<evidence type="ECO:0000256" key="3">
    <source>
        <dbReference type="ARBA" id="ARBA00015944"/>
    </source>
</evidence>
<dbReference type="GeneID" id="18129073"/>
<feature type="transmembrane region" description="Helical" evidence="9">
    <location>
        <begin position="161"/>
        <end position="186"/>
    </location>
</feature>
<feature type="transmembrane region" description="Helical" evidence="9">
    <location>
        <begin position="129"/>
        <end position="149"/>
    </location>
</feature>
<feature type="transmembrane region" description="Helical" evidence="9">
    <location>
        <begin position="64"/>
        <end position="85"/>
    </location>
</feature>
<dbReference type="Gene3D" id="1.20.120.80">
    <property type="entry name" value="Cytochrome c oxidase, subunit III, four-helix bundle"/>
    <property type="match status" value="1"/>
</dbReference>
<keyword evidence="4 8" id="KW-0812">Transmembrane</keyword>